<dbReference type="InterPro" id="IPR037231">
    <property type="entry name" value="NAP-like_sf"/>
</dbReference>
<organism evidence="4 5">
    <name type="scientific">Capra hircus</name>
    <name type="common">Goat</name>
    <dbReference type="NCBI Taxonomy" id="9925"/>
    <lineage>
        <taxon>Eukaryota</taxon>
        <taxon>Metazoa</taxon>
        <taxon>Chordata</taxon>
        <taxon>Craniata</taxon>
        <taxon>Vertebrata</taxon>
        <taxon>Euteleostomi</taxon>
        <taxon>Mammalia</taxon>
        <taxon>Eutheria</taxon>
        <taxon>Laurasiatheria</taxon>
        <taxon>Artiodactyla</taxon>
        <taxon>Ruminantia</taxon>
        <taxon>Pecora</taxon>
        <taxon>Bovidae</taxon>
        <taxon>Caprinae</taxon>
        <taxon>Capra</taxon>
    </lineage>
</organism>
<reference evidence="5" key="1">
    <citation type="submission" date="2016-04" db="EMBL/GenBank/DDBJ databases">
        <title>Polished mammalian reference genomes with single-molecule sequencing and chromosome conformation capture applied to the Capra hircus genome.</title>
        <authorList>
            <person name="Bickhart D.M."/>
            <person name="Koren S."/>
            <person name="Rosen B."/>
            <person name="Hastie A."/>
            <person name="Liachko I."/>
            <person name="Sullivan S.T."/>
            <person name="Burton J."/>
            <person name="Sayre B.L."/>
            <person name="Huson H.J."/>
            <person name="Lee J."/>
            <person name="Lam E."/>
            <person name="Kelley C.M."/>
            <person name="Hutchison J.L."/>
            <person name="Zhou Y."/>
            <person name="Sun J."/>
            <person name="Crisa A."/>
            <person name="Schwartz J.C."/>
            <person name="Hammond J.A."/>
            <person name="Schroeder S.G."/>
            <person name="Liu G.E."/>
            <person name="Dunham M."/>
            <person name="Shendure J."/>
            <person name="Sonstegard T.S."/>
            <person name="Phillippy A.M."/>
            <person name="Van Tassell C.P."/>
            <person name="Smith T.P."/>
        </authorList>
    </citation>
    <scope>NUCLEOTIDE SEQUENCE [LARGE SCALE GENOMIC DNA]</scope>
</reference>
<feature type="region of interest" description="Disordered" evidence="3">
    <location>
        <begin position="1"/>
        <end position="22"/>
    </location>
</feature>
<dbReference type="GeneTree" id="ENSGT00940000162417"/>
<accession>A0A452G5R8</accession>
<evidence type="ECO:0008006" key="6">
    <source>
        <dbReference type="Google" id="ProtNLM"/>
    </source>
</evidence>
<reference evidence="4" key="2">
    <citation type="submission" date="2025-08" db="UniProtKB">
        <authorList>
            <consortium name="Ensembl"/>
        </authorList>
    </citation>
    <scope>IDENTIFICATION</scope>
</reference>
<evidence type="ECO:0000256" key="1">
    <source>
        <dbReference type="ARBA" id="ARBA00009947"/>
    </source>
</evidence>
<evidence type="ECO:0000256" key="3">
    <source>
        <dbReference type="SAM" id="MobiDB-lite"/>
    </source>
</evidence>
<dbReference type="Ensembl" id="ENSCHIT00000039701.1">
    <property type="protein sequence ID" value="ENSCHIP00000031826.1"/>
    <property type="gene ID" value="ENSCHIG00000026038.1"/>
</dbReference>
<name>A0A452G5R8_CAPHI</name>
<evidence type="ECO:0000256" key="2">
    <source>
        <dbReference type="RuleBase" id="RU003876"/>
    </source>
</evidence>
<proteinExistence type="inferred from homology"/>
<protein>
    <recommendedName>
        <fullName evidence="6">Testis-specific Y-encoded protein 1-like</fullName>
    </recommendedName>
</protein>
<dbReference type="SUPFAM" id="SSF143113">
    <property type="entry name" value="NAP-like"/>
    <property type="match status" value="1"/>
</dbReference>
<dbReference type="Pfam" id="PF00956">
    <property type="entry name" value="NAP"/>
    <property type="match status" value="1"/>
</dbReference>
<feature type="compositionally biased region" description="Basic and acidic residues" evidence="3">
    <location>
        <begin position="11"/>
        <end position="21"/>
    </location>
</feature>
<dbReference type="Proteomes" id="UP000291000">
    <property type="component" value="Unassembled WGS sequence"/>
</dbReference>
<dbReference type="GO" id="GO:0005634">
    <property type="term" value="C:nucleus"/>
    <property type="evidence" value="ECO:0007669"/>
    <property type="project" value="InterPro"/>
</dbReference>
<dbReference type="OMA" id="FICKSHR"/>
<dbReference type="Gene3D" id="3.30.1120.90">
    <property type="entry name" value="Nucleosome assembly protein"/>
    <property type="match status" value="1"/>
</dbReference>
<dbReference type="InterPro" id="IPR002164">
    <property type="entry name" value="NAP_family"/>
</dbReference>
<dbReference type="AlphaFoldDB" id="A0A452G5R8"/>
<comment type="similarity">
    <text evidence="1 2">Belongs to the nucleosome assembly protein (NAP) family.</text>
</comment>
<keyword evidence="5" id="KW-1185">Reference proteome</keyword>
<evidence type="ECO:0000313" key="4">
    <source>
        <dbReference type="Ensembl" id="ENSCHIP00000031826.1"/>
    </source>
</evidence>
<dbReference type="PANTHER" id="PTHR11875">
    <property type="entry name" value="TESTIS-SPECIFIC Y-ENCODED PROTEIN"/>
    <property type="match status" value="1"/>
</dbReference>
<reference evidence="4" key="3">
    <citation type="submission" date="2025-09" db="UniProtKB">
        <authorList>
            <consortium name="Ensembl"/>
        </authorList>
    </citation>
    <scope>IDENTIFICATION</scope>
</reference>
<feature type="region of interest" description="Disordered" evidence="3">
    <location>
        <begin position="93"/>
        <end position="118"/>
    </location>
</feature>
<dbReference type="GO" id="GO:0006334">
    <property type="term" value="P:nucleosome assembly"/>
    <property type="evidence" value="ECO:0007669"/>
    <property type="project" value="InterPro"/>
</dbReference>
<evidence type="ECO:0000313" key="5">
    <source>
        <dbReference type="Proteomes" id="UP000291000"/>
    </source>
</evidence>
<feature type="compositionally biased region" description="Basic and acidic residues" evidence="3">
    <location>
        <begin position="101"/>
        <end position="111"/>
    </location>
</feature>
<sequence>MSCPFASDQAWGHEERERQSEECGSILGPWTFLVVSPGPPVVTPGKEATIFMVEAGEDREAQVDRVVAGTGCVFQLLPEDIIENVEVVVDEEQQQGSSLELEEKTVEEQSQERPGGPSELPALDVLQALATPQVELSSECKKNLRAYVWFICKSHRRRKRDLAKKSAIIQRIPGFWGKVIMNHPQVSVMITDQDKDFLSYMIDLNVSVSPPWSCSKLTFSFRNHPKFLNTVIIKEYYLEITGKTYRGHRSTPVPRCTLDTRSLNFLNWLSGNNCPESNWIAELHIISEDKWDDLLKDYPKREDSSMTETHDNFRL</sequence>